<keyword evidence="2" id="KW-0238">DNA-binding</keyword>
<dbReference type="Gene3D" id="1.20.120.530">
    <property type="entry name" value="GntR ligand-binding domain-like"/>
    <property type="match status" value="1"/>
</dbReference>
<feature type="domain" description="HTH gntR-type" evidence="4">
    <location>
        <begin position="16"/>
        <end position="83"/>
    </location>
</feature>
<dbReference type="GO" id="GO:0003700">
    <property type="term" value="F:DNA-binding transcription factor activity"/>
    <property type="evidence" value="ECO:0007669"/>
    <property type="project" value="InterPro"/>
</dbReference>
<evidence type="ECO:0000256" key="1">
    <source>
        <dbReference type="ARBA" id="ARBA00023015"/>
    </source>
</evidence>
<protein>
    <submittedName>
        <fullName evidence="5">HTH-type transcriptional repressor RspR</fullName>
    </submittedName>
</protein>
<keyword evidence="3" id="KW-0804">Transcription</keyword>
<evidence type="ECO:0000313" key="6">
    <source>
        <dbReference type="Proteomes" id="UP000244904"/>
    </source>
</evidence>
<gene>
    <name evidence="5" type="primary">rspR_3</name>
    <name evidence="5" type="ORF">PRI8871_02066</name>
</gene>
<dbReference type="PANTHER" id="PTHR43537:SF49">
    <property type="entry name" value="TRANSCRIPTIONAL REGULATORY PROTEIN"/>
    <property type="match status" value="1"/>
</dbReference>
<sequence>MSAILKRKLDPASERKTNADLVFQDLREQIVSLELMPGTKMSEVEVADRYGVSRQPVREAFTRLSAQGFLLIQPQKATEVRRFSLPDIRAARFIRLAVELEVLRCACANWSDDHSPAFEVNLAAQEKATAENDTLAFHTLDGAFHELISEVAGRPYAFDVVEKCRALVHRICVLSLRRLQEMEELTRDHRALYDSIRTNDPAQAEQLIRRHLTHIDQTIDAVHVNHPDLFEN</sequence>
<dbReference type="InterPro" id="IPR011711">
    <property type="entry name" value="GntR_C"/>
</dbReference>
<dbReference type="InterPro" id="IPR000524">
    <property type="entry name" value="Tscrpt_reg_HTH_GntR"/>
</dbReference>
<dbReference type="InterPro" id="IPR036388">
    <property type="entry name" value="WH-like_DNA-bd_sf"/>
</dbReference>
<dbReference type="SMART" id="SM00895">
    <property type="entry name" value="FCD"/>
    <property type="match status" value="1"/>
</dbReference>
<evidence type="ECO:0000256" key="3">
    <source>
        <dbReference type="ARBA" id="ARBA00023163"/>
    </source>
</evidence>
<organism evidence="5 6">
    <name type="scientific">Pseudoprimorskyibacter insulae</name>
    <dbReference type="NCBI Taxonomy" id="1695997"/>
    <lineage>
        <taxon>Bacteria</taxon>
        <taxon>Pseudomonadati</taxon>
        <taxon>Pseudomonadota</taxon>
        <taxon>Alphaproteobacteria</taxon>
        <taxon>Rhodobacterales</taxon>
        <taxon>Paracoccaceae</taxon>
        <taxon>Pseudoprimorskyibacter</taxon>
    </lineage>
</organism>
<keyword evidence="6" id="KW-1185">Reference proteome</keyword>
<dbReference type="InterPro" id="IPR008920">
    <property type="entry name" value="TF_FadR/GntR_C"/>
</dbReference>
<dbReference type="PRINTS" id="PR00035">
    <property type="entry name" value="HTHGNTR"/>
</dbReference>
<dbReference type="InterPro" id="IPR036390">
    <property type="entry name" value="WH_DNA-bd_sf"/>
</dbReference>
<dbReference type="RefSeq" id="WP_108886129.1">
    <property type="nucleotide sequence ID" value="NZ_OMOJ01000003.1"/>
</dbReference>
<evidence type="ECO:0000256" key="2">
    <source>
        <dbReference type="ARBA" id="ARBA00023125"/>
    </source>
</evidence>
<dbReference type="SUPFAM" id="SSF48008">
    <property type="entry name" value="GntR ligand-binding domain-like"/>
    <property type="match status" value="1"/>
</dbReference>
<dbReference type="Pfam" id="PF00392">
    <property type="entry name" value="GntR"/>
    <property type="match status" value="1"/>
</dbReference>
<accession>A0A2R8AWK9</accession>
<dbReference type="Proteomes" id="UP000244904">
    <property type="component" value="Unassembled WGS sequence"/>
</dbReference>
<dbReference type="Pfam" id="PF07729">
    <property type="entry name" value="FCD"/>
    <property type="match status" value="1"/>
</dbReference>
<name>A0A2R8AWK9_9RHOB</name>
<evidence type="ECO:0000259" key="4">
    <source>
        <dbReference type="PROSITE" id="PS50949"/>
    </source>
</evidence>
<reference evidence="6" key="1">
    <citation type="submission" date="2018-03" db="EMBL/GenBank/DDBJ databases">
        <authorList>
            <person name="Rodrigo-Torres L."/>
            <person name="Arahal R. D."/>
            <person name="Lucena T."/>
        </authorList>
    </citation>
    <scope>NUCLEOTIDE SEQUENCE [LARGE SCALE GENOMIC DNA]</scope>
    <source>
        <strain evidence="6">CECT 8871</strain>
    </source>
</reference>
<dbReference type="GO" id="GO:0003677">
    <property type="term" value="F:DNA binding"/>
    <property type="evidence" value="ECO:0007669"/>
    <property type="project" value="UniProtKB-KW"/>
</dbReference>
<dbReference type="PROSITE" id="PS50949">
    <property type="entry name" value="HTH_GNTR"/>
    <property type="match status" value="1"/>
</dbReference>
<dbReference type="AlphaFoldDB" id="A0A2R8AWK9"/>
<dbReference type="PANTHER" id="PTHR43537">
    <property type="entry name" value="TRANSCRIPTIONAL REGULATOR, GNTR FAMILY"/>
    <property type="match status" value="1"/>
</dbReference>
<dbReference type="CDD" id="cd07377">
    <property type="entry name" value="WHTH_GntR"/>
    <property type="match status" value="1"/>
</dbReference>
<keyword evidence="1" id="KW-0805">Transcription regulation</keyword>
<dbReference type="OrthoDB" id="9788098at2"/>
<proteinExistence type="predicted"/>
<dbReference type="SMART" id="SM00345">
    <property type="entry name" value="HTH_GNTR"/>
    <property type="match status" value="1"/>
</dbReference>
<dbReference type="Gene3D" id="1.10.10.10">
    <property type="entry name" value="Winged helix-like DNA-binding domain superfamily/Winged helix DNA-binding domain"/>
    <property type="match status" value="1"/>
</dbReference>
<dbReference type="EMBL" id="OMOJ01000003">
    <property type="protein sequence ID" value="SPF80259.1"/>
    <property type="molecule type" value="Genomic_DNA"/>
</dbReference>
<dbReference type="SUPFAM" id="SSF46785">
    <property type="entry name" value="Winged helix' DNA-binding domain"/>
    <property type="match status" value="1"/>
</dbReference>
<evidence type="ECO:0000313" key="5">
    <source>
        <dbReference type="EMBL" id="SPF80259.1"/>
    </source>
</evidence>